<keyword evidence="3" id="KW-1185">Reference proteome</keyword>
<accession>A0ABN2HJ03</accession>
<reference evidence="2 3" key="1">
    <citation type="journal article" date="2019" name="Int. J. Syst. Evol. Microbiol.">
        <title>The Global Catalogue of Microorganisms (GCM) 10K type strain sequencing project: providing services to taxonomists for standard genome sequencing and annotation.</title>
        <authorList>
            <consortium name="The Broad Institute Genomics Platform"/>
            <consortium name="The Broad Institute Genome Sequencing Center for Infectious Disease"/>
            <person name="Wu L."/>
            <person name="Ma J."/>
        </authorList>
    </citation>
    <scope>NUCLEOTIDE SEQUENCE [LARGE SCALE GENOMIC DNA]</scope>
    <source>
        <strain evidence="2 3">JCM 14718</strain>
    </source>
</reference>
<evidence type="ECO:0000259" key="1">
    <source>
        <dbReference type="Pfam" id="PF09851"/>
    </source>
</evidence>
<sequence length="194" mass="21097">MGLFGKKAEPSGEAPLETYKVVYKGGFASLPKAKSGEIKFLLMAEEFQLEPTIGSKSFWNLVRIPYAAVNDLQFVVRQVSTAESLMSGLAGQPDSDLAQANNIHLDYLDEAGTQVVLRLEMLTGMTVMGQAKKCRELEDRLRVHGIRAKFRAKAAPSGGGDIAGQIAQLAALRDQGVLTQQEFDAKKTELLGRL</sequence>
<evidence type="ECO:0000313" key="2">
    <source>
        <dbReference type="EMBL" id="GAA1688749.1"/>
    </source>
</evidence>
<dbReference type="InterPro" id="IPR018649">
    <property type="entry name" value="SHOCT"/>
</dbReference>
<dbReference type="RefSeq" id="WP_344312063.1">
    <property type="nucleotide sequence ID" value="NZ_BAAANY010000015.1"/>
</dbReference>
<proteinExistence type="predicted"/>
<feature type="domain" description="SHOCT" evidence="1">
    <location>
        <begin position="165"/>
        <end position="191"/>
    </location>
</feature>
<protein>
    <recommendedName>
        <fullName evidence="1">SHOCT domain-containing protein</fullName>
    </recommendedName>
</protein>
<gene>
    <name evidence="2" type="ORF">GCM10009765_42760</name>
</gene>
<name>A0ABN2HJ03_9ACTN</name>
<evidence type="ECO:0000313" key="3">
    <source>
        <dbReference type="Proteomes" id="UP001500618"/>
    </source>
</evidence>
<comment type="caution">
    <text evidence="2">The sequence shown here is derived from an EMBL/GenBank/DDBJ whole genome shotgun (WGS) entry which is preliminary data.</text>
</comment>
<dbReference type="Proteomes" id="UP001500618">
    <property type="component" value="Unassembled WGS sequence"/>
</dbReference>
<dbReference type="Pfam" id="PF09851">
    <property type="entry name" value="SHOCT"/>
    <property type="match status" value="1"/>
</dbReference>
<organism evidence="2 3">
    <name type="scientific">Fodinicola feengrottensis</name>
    <dbReference type="NCBI Taxonomy" id="435914"/>
    <lineage>
        <taxon>Bacteria</taxon>
        <taxon>Bacillati</taxon>
        <taxon>Actinomycetota</taxon>
        <taxon>Actinomycetes</taxon>
        <taxon>Mycobacteriales</taxon>
        <taxon>Fodinicola</taxon>
    </lineage>
</organism>
<dbReference type="EMBL" id="BAAANY010000015">
    <property type="protein sequence ID" value="GAA1688749.1"/>
    <property type="molecule type" value="Genomic_DNA"/>
</dbReference>